<proteinExistence type="predicted"/>
<reference evidence="1" key="1">
    <citation type="submission" date="2018-02" db="EMBL/GenBank/DDBJ databases">
        <title>Rhizophora mucronata_Transcriptome.</title>
        <authorList>
            <person name="Meera S.P."/>
            <person name="Sreeshan A."/>
            <person name="Augustine A."/>
        </authorList>
    </citation>
    <scope>NUCLEOTIDE SEQUENCE</scope>
    <source>
        <tissue evidence="1">Leaf</tissue>
    </source>
</reference>
<evidence type="ECO:0000313" key="1">
    <source>
        <dbReference type="EMBL" id="MBX09794.1"/>
    </source>
</evidence>
<name>A0A2P2KVM3_RHIMU</name>
<dbReference type="EMBL" id="GGEC01029310">
    <property type="protein sequence ID" value="MBX09794.1"/>
    <property type="molecule type" value="Transcribed_RNA"/>
</dbReference>
<accession>A0A2P2KVM3</accession>
<sequence length="54" mass="5976">MGHRLESVEAIELSSLLLVSAVLLSASRSILDLHLRGCHFTLVPSALFFFFPSF</sequence>
<dbReference type="AlphaFoldDB" id="A0A2P2KVM3"/>
<protein>
    <submittedName>
        <fullName evidence="1">E3 ubiquitin-protein ligase Topors</fullName>
    </submittedName>
</protein>
<organism evidence="1">
    <name type="scientific">Rhizophora mucronata</name>
    <name type="common">Asiatic mangrove</name>
    <dbReference type="NCBI Taxonomy" id="61149"/>
    <lineage>
        <taxon>Eukaryota</taxon>
        <taxon>Viridiplantae</taxon>
        <taxon>Streptophyta</taxon>
        <taxon>Embryophyta</taxon>
        <taxon>Tracheophyta</taxon>
        <taxon>Spermatophyta</taxon>
        <taxon>Magnoliopsida</taxon>
        <taxon>eudicotyledons</taxon>
        <taxon>Gunneridae</taxon>
        <taxon>Pentapetalae</taxon>
        <taxon>rosids</taxon>
        <taxon>fabids</taxon>
        <taxon>Malpighiales</taxon>
        <taxon>Rhizophoraceae</taxon>
        <taxon>Rhizophora</taxon>
    </lineage>
</organism>